<evidence type="ECO:0000313" key="3">
    <source>
        <dbReference type="Proteomes" id="UP001160148"/>
    </source>
</evidence>
<feature type="transmembrane region" description="Helical" evidence="1">
    <location>
        <begin position="20"/>
        <end position="39"/>
    </location>
</feature>
<protein>
    <recommendedName>
        <fullName evidence="4">Reverse transcriptase domain-containing protein</fullName>
    </recommendedName>
</protein>
<dbReference type="EMBL" id="CARXXK010000001">
    <property type="protein sequence ID" value="CAI6351757.1"/>
    <property type="molecule type" value="Genomic_DNA"/>
</dbReference>
<proteinExistence type="predicted"/>
<dbReference type="AlphaFoldDB" id="A0AAV0W7K1"/>
<reference evidence="2 3" key="1">
    <citation type="submission" date="2023-01" db="EMBL/GenBank/DDBJ databases">
        <authorList>
            <person name="Whitehead M."/>
        </authorList>
    </citation>
    <scope>NUCLEOTIDE SEQUENCE [LARGE SCALE GENOMIC DNA]</scope>
</reference>
<comment type="caution">
    <text evidence="2">The sequence shown here is derived from an EMBL/GenBank/DDBJ whole genome shotgun (WGS) entry which is preliminary data.</text>
</comment>
<keyword evidence="3" id="KW-1185">Reference proteome</keyword>
<keyword evidence="1" id="KW-1133">Transmembrane helix</keyword>
<gene>
    <name evidence="2" type="ORF">MEUPH1_LOCUS8076</name>
</gene>
<name>A0AAV0W7K1_9HEMI</name>
<keyword evidence="1" id="KW-0472">Membrane</keyword>
<evidence type="ECO:0008006" key="4">
    <source>
        <dbReference type="Google" id="ProtNLM"/>
    </source>
</evidence>
<organism evidence="2 3">
    <name type="scientific">Macrosiphum euphorbiae</name>
    <name type="common">potato aphid</name>
    <dbReference type="NCBI Taxonomy" id="13131"/>
    <lineage>
        <taxon>Eukaryota</taxon>
        <taxon>Metazoa</taxon>
        <taxon>Ecdysozoa</taxon>
        <taxon>Arthropoda</taxon>
        <taxon>Hexapoda</taxon>
        <taxon>Insecta</taxon>
        <taxon>Pterygota</taxon>
        <taxon>Neoptera</taxon>
        <taxon>Paraneoptera</taxon>
        <taxon>Hemiptera</taxon>
        <taxon>Sternorrhyncha</taxon>
        <taxon>Aphidomorpha</taxon>
        <taxon>Aphidoidea</taxon>
        <taxon>Aphididae</taxon>
        <taxon>Macrosiphini</taxon>
        <taxon>Macrosiphum</taxon>
    </lineage>
</organism>
<sequence length="72" mass="8147">MHEEAITEWKDISAGVPQGYVLVPILSSILCTYSIRLIYQRMISDNITLAMFANDMVSQQLTISLLDKTLEN</sequence>
<keyword evidence="1" id="KW-0812">Transmembrane</keyword>
<dbReference type="Proteomes" id="UP001160148">
    <property type="component" value="Unassembled WGS sequence"/>
</dbReference>
<evidence type="ECO:0000256" key="1">
    <source>
        <dbReference type="SAM" id="Phobius"/>
    </source>
</evidence>
<accession>A0AAV0W7K1</accession>
<evidence type="ECO:0000313" key="2">
    <source>
        <dbReference type="EMBL" id="CAI6351757.1"/>
    </source>
</evidence>